<accession>A0A2P4ZFJ7</accession>
<sequence length="212" mass="23579">MENDTLVKTAIEENDRIMECCGFVSDRESLPDSLDYEDFDGHGTHVTRLILKAAPSAEIFIAKISNGRNIEPQRLDIIARRGDGVLAIHASDGLGNDGGISPTPMKNRENFSTLGIAIPSKWKKQAVDISGTSYATPIAASFAANMLELARCKVDLSEHQQNMLRKYNGVRQILQLMVGKDIQPRGGYDYIVPEINNKLEERSRLLIDEMFN</sequence>
<protein>
    <recommendedName>
        <fullName evidence="3">Peptidase S8/S53 domain-containing protein</fullName>
    </recommendedName>
</protein>
<dbReference type="EMBL" id="JPDN02000032">
    <property type="protein sequence ID" value="PON23057.1"/>
    <property type="molecule type" value="Genomic_DNA"/>
</dbReference>
<evidence type="ECO:0000313" key="1">
    <source>
        <dbReference type="EMBL" id="PON23057.1"/>
    </source>
</evidence>
<name>A0A2P4ZFJ7_9HYPO</name>
<dbReference type="SUPFAM" id="SSF52743">
    <property type="entry name" value="Subtilisin-like"/>
    <property type="match status" value="1"/>
</dbReference>
<dbReference type="GO" id="GO:0004252">
    <property type="term" value="F:serine-type endopeptidase activity"/>
    <property type="evidence" value="ECO:0007669"/>
    <property type="project" value="InterPro"/>
</dbReference>
<evidence type="ECO:0008006" key="3">
    <source>
        <dbReference type="Google" id="ProtNLM"/>
    </source>
</evidence>
<proteinExistence type="predicted"/>
<dbReference type="Proteomes" id="UP000054821">
    <property type="component" value="Unassembled WGS sequence"/>
</dbReference>
<dbReference type="GeneID" id="29990799"/>
<keyword evidence="2" id="KW-1185">Reference proteome</keyword>
<dbReference type="GO" id="GO:0006508">
    <property type="term" value="P:proteolysis"/>
    <property type="evidence" value="ECO:0007669"/>
    <property type="project" value="InterPro"/>
</dbReference>
<dbReference type="InterPro" id="IPR036852">
    <property type="entry name" value="Peptidase_S8/S53_dom_sf"/>
</dbReference>
<dbReference type="RefSeq" id="XP_018656057.1">
    <property type="nucleotide sequence ID" value="XM_018810716.1"/>
</dbReference>
<reference evidence="1 2" key="1">
    <citation type="journal article" date="2016" name="Genome Announc.">
        <title>Draft Whole-Genome Sequence of Trichoderma gamsii T6085, a Promising Biocontrol Agent of Fusarium Head Blight on Wheat.</title>
        <authorList>
            <person name="Baroncelli R."/>
            <person name="Zapparata A."/>
            <person name="Piaggeschi G."/>
            <person name="Sarrocco S."/>
            <person name="Vannacci G."/>
        </authorList>
    </citation>
    <scope>NUCLEOTIDE SEQUENCE [LARGE SCALE GENOMIC DNA]</scope>
    <source>
        <strain evidence="1 2">T6085</strain>
    </source>
</reference>
<dbReference type="AlphaFoldDB" id="A0A2P4ZFJ7"/>
<dbReference type="STRING" id="398673.A0A2P4ZFJ7"/>
<gene>
    <name evidence="1" type="ORF">TGAM01_v208062</name>
</gene>
<comment type="caution">
    <text evidence="1">The sequence shown here is derived from an EMBL/GenBank/DDBJ whole genome shotgun (WGS) entry which is preliminary data.</text>
</comment>
<evidence type="ECO:0000313" key="2">
    <source>
        <dbReference type="Proteomes" id="UP000054821"/>
    </source>
</evidence>
<organism evidence="1 2">
    <name type="scientific">Trichoderma gamsii</name>
    <dbReference type="NCBI Taxonomy" id="398673"/>
    <lineage>
        <taxon>Eukaryota</taxon>
        <taxon>Fungi</taxon>
        <taxon>Dikarya</taxon>
        <taxon>Ascomycota</taxon>
        <taxon>Pezizomycotina</taxon>
        <taxon>Sordariomycetes</taxon>
        <taxon>Hypocreomycetidae</taxon>
        <taxon>Hypocreales</taxon>
        <taxon>Hypocreaceae</taxon>
        <taxon>Trichoderma</taxon>
    </lineage>
</organism>